<organism evidence="3 4">
    <name type="scientific">Novosphingobium rhizovicinum</name>
    <dbReference type="NCBI Taxonomy" id="3228928"/>
    <lineage>
        <taxon>Bacteria</taxon>
        <taxon>Pseudomonadati</taxon>
        <taxon>Pseudomonadota</taxon>
        <taxon>Alphaproteobacteria</taxon>
        <taxon>Sphingomonadales</taxon>
        <taxon>Sphingomonadaceae</taxon>
        <taxon>Novosphingobium</taxon>
    </lineage>
</organism>
<comment type="caution">
    <text evidence="3">The sequence shown here is derived from an EMBL/GenBank/DDBJ whole genome shotgun (WGS) entry which is preliminary data.</text>
</comment>
<dbReference type="Pfam" id="PF12172">
    <property type="entry name" value="zf-ChsH2"/>
    <property type="match status" value="1"/>
</dbReference>
<dbReference type="Pfam" id="PF01796">
    <property type="entry name" value="OB_ChsH2_C"/>
    <property type="match status" value="1"/>
</dbReference>
<dbReference type="EMBL" id="JBFNXR010000019">
    <property type="protein sequence ID" value="MEW9854252.1"/>
    <property type="molecule type" value="Genomic_DNA"/>
</dbReference>
<feature type="domain" description="ChsH2 rubredoxin-like zinc ribbon" evidence="2">
    <location>
        <begin position="28"/>
        <end position="63"/>
    </location>
</feature>
<evidence type="ECO:0000313" key="4">
    <source>
        <dbReference type="Proteomes" id="UP001556118"/>
    </source>
</evidence>
<proteinExistence type="predicted"/>
<dbReference type="Gene3D" id="6.10.30.10">
    <property type="match status" value="1"/>
</dbReference>
<feature type="domain" description="ChsH2 C-terminal OB-fold" evidence="1">
    <location>
        <begin position="66"/>
        <end position="129"/>
    </location>
</feature>
<evidence type="ECO:0000259" key="1">
    <source>
        <dbReference type="Pfam" id="PF01796"/>
    </source>
</evidence>
<dbReference type="InterPro" id="IPR012340">
    <property type="entry name" value="NA-bd_OB-fold"/>
</dbReference>
<evidence type="ECO:0000313" key="3">
    <source>
        <dbReference type="EMBL" id="MEW9854252.1"/>
    </source>
</evidence>
<evidence type="ECO:0000259" key="2">
    <source>
        <dbReference type="Pfam" id="PF12172"/>
    </source>
</evidence>
<sequence length="150" mass="16479">MSDAAKDTGAAPPPRKLPLLEPDSAFYWTAGAQGRMLIQRCTPCGTWQHPPLPRCARCGSEDVAPQPVSGQGRVASYTINYERWVPGLEVPFIFGVVELEEQAELYVFTNVLAPLESVKVGLPVEVEFEQHEDVWLPMFRPPESALGDGA</sequence>
<dbReference type="InterPro" id="IPR002878">
    <property type="entry name" value="ChsH2_C"/>
</dbReference>
<dbReference type="PANTHER" id="PTHR34075">
    <property type="entry name" value="BLR3430 PROTEIN"/>
    <property type="match status" value="1"/>
</dbReference>
<dbReference type="InterPro" id="IPR022002">
    <property type="entry name" value="ChsH2_Znr"/>
</dbReference>
<dbReference type="InterPro" id="IPR052513">
    <property type="entry name" value="Thioester_dehydratase-like"/>
</dbReference>
<gene>
    <name evidence="3" type="ORF">ABUH87_03540</name>
</gene>
<dbReference type="SUPFAM" id="SSF50249">
    <property type="entry name" value="Nucleic acid-binding proteins"/>
    <property type="match status" value="1"/>
</dbReference>
<dbReference type="RefSeq" id="WP_367769591.1">
    <property type="nucleotide sequence ID" value="NZ_JBFNXR010000019.1"/>
</dbReference>
<dbReference type="PANTHER" id="PTHR34075:SF5">
    <property type="entry name" value="BLR3430 PROTEIN"/>
    <property type="match status" value="1"/>
</dbReference>
<accession>A0ABV3R830</accession>
<dbReference type="Proteomes" id="UP001556118">
    <property type="component" value="Unassembled WGS sequence"/>
</dbReference>
<reference evidence="3 4" key="1">
    <citation type="submission" date="2024-06" db="EMBL/GenBank/DDBJ databases">
        <title>Novosphingobium rhizovicinus M1R2S20.</title>
        <authorList>
            <person name="Sun J.-Q."/>
        </authorList>
    </citation>
    <scope>NUCLEOTIDE SEQUENCE [LARGE SCALE GENOMIC DNA]</scope>
    <source>
        <strain evidence="3 4">M1R2S20</strain>
    </source>
</reference>
<protein>
    <submittedName>
        <fullName evidence="3">Zn-ribbon domain-containing OB-fold protein</fullName>
    </submittedName>
</protein>
<name>A0ABV3R830_9SPHN</name>
<keyword evidence="4" id="KW-1185">Reference proteome</keyword>